<feature type="chain" id="PRO_5019264562" evidence="1">
    <location>
        <begin position="20"/>
        <end position="177"/>
    </location>
</feature>
<evidence type="ECO:0000313" key="2">
    <source>
        <dbReference type="EMBL" id="RHY27869.1"/>
    </source>
</evidence>
<feature type="signal peptide" evidence="1">
    <location>
        <begin position="1"/>
        <end position="19"/>
    </location>
</feature>
<dbReference type="Proteomes" id="UP000285060">
    <property type="component" value="Unassembled WGS sequence"/>
</dbReference>
<dbReference type="EMBL" id="QUSY01000689">
    <property type="protein sequence ID" value="RHY27869.1"/>
    <property type="molecule type" value="Genomic_DNA"/>
</dbReference>
<protein>
    <submittedName>
        <fullName evidence="2">Uncharacterized protein</fullName>
    </submittedName>
</protein>
<keyword evidence="3" id="KW-1185">Reference proteome</keyword>
<evidence type="ECO:0000256" key="1">
    <source>
        <dbReference type="SAM" id="SignalP"/>
    </source>
</evidence>
<dbReference type="AlphaFoldDB" id="A0A418ARR5"/>
<reference evidence="2 3" key="1">
    <citation type="submission" date="2018-08" db="EMBL/GenBank/DDBJ databases">
        <title>Aphanomyces genome sequencing and annotation.</title>
        <authorList>
            <person name="Minardi D."/>
            <person name="Oidtmann B."/>
            <person name="Van Der Giezen M."/>
            <person name="Studholme D.J."/>
        </authorList>
    </citation>
    <scope>NUCLEOTIDE SEQUENCE [LARGE SCALE GENOMIC DNA]</scope>
    <source>
        <strain evidence="2 3">NJM0002</strain>
    </source>
</reference>
<dbReference type="VEuPathDB" id="FungiDB:H310_12967"/>
<gene>
    <name evidence="2" type="ORF">DYB32_006473</name>
</gene>
<keyword evidence="1" id="KW-0732">Signal</keyword>
<evidence type="ECO:0000313" key="3">
    <source>
        <dbReference type="Proteomes" id="UP000285060"/>
    </source>
</evidence>
<name>A0A418ARR5_9STRA</name>
<organism evidence="2 3">
    <name type="scientific">Aphanomyces invadans</name>
    <dbReference type="NCBI Taxonomy" id="157072"/>
    <lineage>
        <taxon>Eukaryota</taxon>
        <taxon>Sar</taxon>
        <taxon>Stramenopiles</taxon>
        <taxon>Oomycota</taxon>
        <taxon>Saprolegniomycetes</taxon>
        <taxon>Saprolegniales</taxon>
        <taxon>Verrucalvaceae</taxon>
        <taxon>Aphanomyces</taxon>
    </lineage>
</organism>
<comment type="caution">
    <text evidence="2">The sequence shown here is derived from an EMBL/GenBank/DDBJ whole genome shotgun (WGS) entry which is preliminary data.</text>
</comment>
<proteinExistence type="predicted"/>
<sequence length="177" mass="19250">MRRPPPTVNPLFLAGLVLGKPFVGTVPLYAFDDTELVAAAEAISKGDGGAVDMANIEAFLALVYRCPREVSPPQDIVNQVRAWFPQGVLPLSQFTTGNNLAGFHLITLCPWPRLVGILALKAHAEATETQNQTDTWSKGCEFTSGLDLRAAKVKHTRMIKDPNEKYTAPLTDSQTFG</sequence>
<accession>A0A418ARR5</accession>